<dbReference type="Gene3D" id="3.40.50.1820">
    <property type="entry name" value="alpha/beta hydrolase"/>
    <property type="match status" value="1"/>
</dbReference>
<name>A0ABV9A890_9ACTN</name>
<dbReference type="Proteomes" id="UP001595997">
    <property type="component" value="Unassembled WGS sequence"/>
</dbReference>
<dbReference type="InterPro" id="IPR001031">
    <property type="entry name" value="Thioesterase"/>
</dbReference>
<accession>A0ABV9A890</accession>
<dbReference type="SUPFAM" id="SSF53474">
    <property type="entry name" value="alpha/beta-Hydrolases"/>
    <property type="match status" value="1"/>
</dbReference>
<sequence length="258" mass="28323">MTTAAGPADPWIRRYHPAPAAPFRLVCLPHAGGSASYFHPVSQALSPDADVVAVQYPGRQDRLREKCLEDIREMADRVFSSLWPLTDLPMVLFGHSMGASVAFEVARRMEDKGLVPAALFVSGRRAPSRHRDEQIHLKDDEDFLAEIRALDGTDASLLDDPEIRRMVLPALRKDYKAAETYRYVPGAPLKCPVVAMVGDSDRKAPLEDVRAWAEHTSAAFELEVFPGGHFYLGGQPQAVVAKIRSHAAALTGTRGTRG</sequence>
<comment type="similarity">
    <text evidence="1">Belongs to the thioesterase family.</text>
</comment>
<evidence type="ECO:0000259" key="2">
    <source>
        <dbReference type="Pfam" id="PF00975"/>
    </source>
</evidence>
<dbReference type="PANTHER" id="PTHR11487">
    <property type="entry name" value="THIOESTERASE"/>
    <property type="match status" value="1"/>
</dbReference>
<dbReference type="RefSeq" id="WP_386449842.1">
    <property type="nucleotide sequence ID" value="NZ_JBHSFH010000010.1"/>
</dbReference>
<evidence type="ECO:0000313" key="4">
    <source>
        <dbReference type="Proteomes" id="UP001595997"/>
    </source>
</evidence>
<dbReference type="PANTHER" id="PTHR11487:SF0">
    <property type="entry name" value="S-ACYL FATTY ACID SYNTHASE THIOESTERASE, MEDIUM CHAIN"/>
    <property type="match status" value="1"/>
</dbReference>
<keyword evidence="4" id="KW-1185">Reference proteome</keyword>
<organism evidence="3 4">
    <name type="scientific">Streptomyces ovatisporus</name>
    <dbReference type="NCBI Taxonomy" id="1128682"/>
    <lineage>
        <taxon>Bacteria</taxon>
        <taxon>Bacillati</taxon>
        <taxon>Actinomycetota</taxon>
        <taxon>Actinomycetes</taxon>
        <taxon>Kitasatosporales</taxon>
        <taxon>Streptomycetaceae</taxon>
        <taxon>Streptomyces</taxon>
    </lineage>
</organism>
<comment type="caution">
    <text evidence="3">The sequence shown here is derived from an EMBL/GenBank/DDBJ whole genome shotgun (WGS) entry which is preliminary data.</text>
</comment>
<dbReference type="InterPro" id="IPR012223">
    <property type="entry name" value="TEII"/>
</dbReference>
<reference evidence="4" key="1">
    <citation type="journal article" date="2019" name="Int. J. Syst. Evol. Microbiol.">
        <title>The Global Catalogue of Microorganisms (GCM) 10K type strain sequencing project: providing services to taxonomists for standard genome sequencing and annotation.</title>
        <authorList>
            <consortium name="The Broad Institute Genomics Platform"/>
            <consortium name="The Broad Institute Genome Sequencing Center for Infectious Disease"/>
            <person name="Wu L."/>
            <person name="Ma J."/>
        </authorList>
    </citation>
    <scope>NUCLEOTIDE SEQUENCE [LARGE SCALE GENOMIC DNA]</scope>
    <source>
        <strain evidence="4">CGMCC 4.7357</strain>
    </source>
</reference>
<protein>
    <submittedName>
        <fullName evidence="3">Thioesterase II family protein</fullName>
    </submittedName>
</protein>
<proteinExistence type="inferred from homology"/>
<dbReference type="InterPro" id="IPR029058">
    <property type="entry name" value="AB_hydrolase_fold"/>
</dbReference>
<evidence type="ECO:0000313" key="3">
    <source>
        <dbReference type="EMBL" id="MFC4496109.1"/>
    </source>
</evidence>
<evidence type="ECO:0000256" key="1">
    <source>
        <dbReference type="ARBA" id="ARBA00007169"/>
    </source>
</evidence>
<dbReference type="Pfam" id="PF00975">
    <property type="entry name" value="Thioesterase"/>
    <property type="match status" value="1"/>
</dbReference>
<feature type="domain" description="Thioesterase" evidence="2">
    <location>
        <begin position="24"/>
        <end position="244"/>
    </location>
</feature>
<dbReference type="EMBL" id="JBHSFH010000010">
    <property type="protein sequence ID" value="MFC4496109.1"/>
    <property type="molecule type" value="Genomic_DNA"/>
</dbReference>
<gene>
    <name evidence="3" type="ORF">ACFPA8_18450</name>
</gene>